<dbReference type="EMBL" id="JAUEDM010000002">
    <property type="protein sequence ID" value="KAK3326012.1"/>
    <property type="molecule type" value="Genomic_DNA"/>
</dbReference>
<dbReference type="GO" id="GO:0016616">
    <property type="term" value="F:oxidoreductase activity, acting on the CH-OH group of donors, NAD or NADP as acceptor"/>
    <property type="evidence" value="ECO:0007669"/>
    <property type="project" value="TreeGrafter"/>
</dbReference>
<organism evidence="3 4">
    <name type="scientific">Apodospora peruviana</name>
    <dbReference type="NCBI Taxonomy" id="516989"/>
    <lineage>
        <taxon>Eukaryota</taxon>
        <taxon>Fungi</taxon>
        <taxon>Dikarya</taxon>
        <taxon>Ascomycota</taxon>
        <taxon>Pezizomycotina</taxon>
        <taxon>Sordariomycetes</taxon>
        <taxon>Sordariomycetidae</taxon>
        <taxon>Sordariales</taxon>
        <taxon>Lasiosphaeriaceae</taxon>
        <taxon>Apodospora</taxon>
    </lineage>
</organism>
<dbReference type="PROSITE" id="PS00061">
    <property type="entry name" value="ADH_SHORT"/>
    <property type="match status" value="1"/>
</dbReference>
<accession>A0AAE0MB55</accession>
<dbReference type="GO" id="GO:0048038">
    <property type="term" value="F:quinone binding"/>
    <property type="evidence" value="ECO:0007669"/>
    <property type="project" value="TreeGrafter"/>
</dbReference>
<evidence type="ECO:0000256" key="2">
    <source>
        <dbReference type="ARBA" id="ARBA00022857"/>
    </source>
</evidence>
<gene>
    <name evidence="3" type="ORF">B0H66DRAFT_549922</name>
</gene>
<keyword evidence="4" id="KW-1185">Reference proteome</keyword>
<dbReference type="FunFam" id="3.40.50.720:FF:000084">
    <property type="entry name" value="Short-chain dehydrogenase reductase"/>
    <property type="match status" value="1"/>
</dbReference>
<name>A0AAE0MB55_9PEZI</name>
<dbReference type="InterPro" id="IPR002347">
    <property type="entry name" value="SDR_fam"/>
</dbReference>
<protein>
    <submittedName>
        <fullName evidence="3">Uncharacterized protein</fullName>
    </submittedName>
</protein>
<keyword evidence="2" id="KW-0521">NADP</keyword>
<reference evidence="3" key="2">
    <citation type="submission" date="2023-06" db="EMBL/GenBank/DDBJ databases">
        <authorList>
            <consortium name="Lawrence Berkeley National Laboratory"/>
            <person name="Haridas S."/>
            <person name="Hensen N."/>
            <person name="Bonometti L."/>
            <person name="Westerberg I."/>
            <person name="Brannstrom I.O."/>
            <person name="Guillou S."/>
            <person name="Cros-Aarteil S."/>
            <person name="Calhoun S."/>
            <person name="Kuo A."/>
            <person name="Mondo S."/>
            <person name="Pangilinan J."/>
            <person name="Riley R."/>
            <person name="Labutti K."/>
            <person name="Andreopoulos B."/>
            <person name="Lipzen A."/>
            <person name="Chen C."/>
            <person name="Yanf M."/>
            <person name="Daum C."/>
            <person name="Ng V."/>
            <person name="Clum A."/>
            <person name="Steindorff A."/>
            <person name="Ohm R."/>
            <person name="Martin F."/>
            <person name="Silar P."/>
            <person name="Natvig D."/>
            <person name="Lalanne C."/>
            <person name="Gautier V."/>
            <person name="Ament-Velasquez S.L."/>
            <person name="Kruys A."/>
            <person name="Hutchinson M.I."/>
            <person name="Powell A.J."/>
            <person name="Barry K."/>
            <person name="Miller A.N."/>
            <person name="Grigoriev I.V."/>
            <person name="Debuchy R."/>
            <person name="Gladieux P."/>
            <person name="Thoren M.H."/>
            <person name="Johannesson H."/>
        </authorList>
    </citation>
    <scope>NUCLEOTIDE SEQUENCE</scope>
    <source>
        <strain evidence="3">CBS 118394</strain>
    </source>
</reference>
<comment type="similarity">
    <text evidence="1">Belongs to the short-chain dehydrogenases/reductases (SDR) family.</text>
</comment>
<dbReference type="AlphaFoldDB" id="A0AAE0MB55"/>
<dbReference type="PRINTS" id="PR00080">
    <property type="entry name" value="SDRFAMILY"/>
</dbReference>
<dbReference type="Pfam" id="PF13561">
    <property type="entry name" value="adh_short_C2"/>
    <property type="match status" value="1"/>
</dbReference>
<dbReference type="SUPFAM" id="SSF51735">
    <property type="entry name" value="NAD(P)-binding Rossmann-fold domains"/>
    <property type="match status" value="1"/>
</dbReference>
<reference evidence="3" key="1">
    <citation type="journal article" date="2023" name="Mol. Phylogenet. Evol.">
        <title>Genome-scale phylogeny and comparative genomics of the fungal order Sordariales.</title>
        <authorList>
            <person name="Hensen N."/>
            <person name="Bonometti L."/>
            <person name="Westerberg I."/>
            <person name="Brannstrom I.O."/>
            <person name="Guillou S."/>
            <person name="Cros-Aarteil S."/>
            <person name="Calhoun S."/>
            <person name="Haridas S."/>
            <person name="Kuo A."/>
            <person name="Mondo S."/>
            <person name="Pangilinan J."/>
            <person name="Riley R."/>
            <person name="LaButti K."/>
            <person name="Andreopoulos B."/>
            <person name="Lipzen A."/>
            <person name="Chen C."/>
            <person name="Yan M."/>
            <person name="Daum C."/>
            <person name="Ng V."/>
            <person name="Clum A."/>
            <person name="Steindorff A."/>
            <person name="Ohm R.A."/>
            <person name="Martin F."/>
            <person name="Silar P."/>
            <person name="Natvig D.O."/>
            <person name="Lalanne C."/>
            <person name="Gautier V."/>
            <person name="Ament-Velasquez S.L."/>
            <person name="Kruys A."/>
            <person name="Hutchinson M.I."/>
            <person name="Powell A.J."/>
            <person name="Barry K."/>
            <person name="Miller A.N."/>
            <person name="Grigoriev I.V."/>
            <person name="Debuchy R."/>
            <person name="Gladieux P."/>
            <person name="Hiltunen Thoren M."/>
            <person name="Johannesson H."/>
        </authorList>
    </citation>
    <scope>NUCLEOTIDE SEQUENCE</scope>
    <source>
        <strain evidence="3">CBS 118394</strain>
    </source>
</reference>
<dbReference type="PANTHER" id="PTHR42760">
    <property type="entry name" value="SHORT-CHAIN DEHYDROGENASES/REDUCTASES FAMILY MEMBER"/>
    <property type="match status" value="1"/>
</dbReference>
<evidence type="ECO:0000313" key="3">
    <source>
        <dbReference type="EMBL" id="KAK3326012.1"/>
    </source>
</evidence>
<sequence length="292" mass="31183">MFLRRLLPVPTILRVIPSTYSPRTGRLLSTNTPEKRTAIVTGSARGIGKAIALRLARDGYDITVNDISAQAALVSETIAEIKSLGRNAHGHIADVSSEEAVADLVNSSVSNLGPLTTMVANAGIAQVKPLLDVTPADFKRMFDVNVVGVHYCYRAAAKQLIAQGTPGKLIGAASIVAFRPFAMLGPYSASKWAVRGLSQVYAMELAKNKITVNAYAPGIVDTDMWELIDDGLAQKAGRKRGDMIRKYSHDLISLGRTSVPEDVANLVGFLASRDADYITGQTMIVDGGIIST</sequence>
<dbReference type="GO" id="GO:0006633">
    <property type="term" value="P:fatty acid biosynthetic process"/>
    <property type="evidence" value="ECO:0007669"/>
    <property type="project" value="TreeGrafter"/>
</dbReference>
<dbReference type="Proteomes" id="UP001283341">
    <property type="component" value="Unassembled WGS sequence"/>
</dbReference>
<dbReference type="InterPro" id="IPR036291">
    <property type="entry name" value="NAD(P)-bd_dom_sf"/>
</dbReference>
<dbReference type="PANTHER" id="PTHR42760:SF121">
    <property type="entry name" value="3-OXOACYL-(ACYL-CARRIER-PROTEIN) REDUCTASE"/>
    <property type="match status" value="1"/>
</dbReference>
<dbReference type="PRINTS" id="PR00081">
    <property type="entry name" value="GDHRDH"/>
</dbReference>
<evidence type="ECO:0000256" key="1">
    <source>
        <dbReference type="ARBA" id="ARBA00006484"/>
    </source>
</evidence>
<dbReference type="InterPro" id="IPR020904">
    <property type="entry name" value="Sc_DH/Rdtase_CS"/>
</dbReference>
<dbReference type="Gene3D" id="3.40.50.720">
    <property type="entry name" value="NAD(P)-binding Rossmann-like Domain"/>
    <property type="match status" value="1"/>
</dbReference>
<comment type="caution">
    <text evidence="3">The sequence shown here is derived from an EMBL/GenBank/DDBJ whole genome shotgun (WGS) entry which is preliminary data.</text>
</comment>
<evidence type="ECO:0000313" key="4">
    <source>
        <dbReference type="Proteomes" id="UP001283341"/>
    </source>
</evidence>
<proteinExistence type="inferred from homology"/>